<reference evidence="1" key="1">
    <citation type="submission" date="2013-05" db="EMBL/GenBank/DDBJ databases">
        <title>The Mitochondrial Genome of the medicinal plant Salvia miltiorrhiza.</title>
        <authorList>
            <person name="Qian J."/>
        </authorList>
    </citation>
    <scope>NUCLEOTIDE SEQUENCE</scope>
</reference>
<dbReference type="KEGG" id="smil:18126278"/>
<dbReference type="RefSeq" id="YP_008992285.1">
    <property type="nucleotide sequence ID" value="NC_023209.1"/>
</dbReference>
<geneLocation type="mitochondrion" evidence="1"/>
<dbReference type="GeneID" id="18126278"/>
<proteinExistence type="predicted"/>
<dbReference type="EMBL" id="KF177345">
    <property type="protein sequence ID" value="AGU16553.1"/>
    <property type="molecule type" value="Genomic_DNA"/>
</dbReference>
<dbReference type="AlphaFoldDB" id="V9P589"/>
<name>V9P589_SALMI</name>
<keyword evidence="1" id="KW-0496">Mitochondrion</keyword>
<sequence>MVKKRMTLLNMRKLRTSRITLSLSMDKTDYYNKSNMSYCMTFLNMGNTISSHIRIVTRQDRITLLEKKEWYIFSTRYANKGRVGQTELSVQCVWRRCSCMGARM</sequence>
<gene>
    <name evidence="1" type="primary">orf104a</name>
    <name evidence="1" type="ORF">Salmi_Mp019</name>
</gene>
<evidence type="ECO:0000313" key="1">
    <source>
        <dbReference type="EMBL" id="AGU16553.1"/>
    </source>
</evidence>
<organism evidence="1">
    <name type="scientific">Salvia miltiorrhiza</name>
    <name type="common">Chinese sage</name>
    <dbReference type="NCBI Taxonomy" id="226208"/>
    <lineage>
        <taxon>Eukaryota</taxon>
        <taxon>Viridiplantae</taxon>
        <taxon>Streptophyta</taxon>
        <taxon>Embryophyta</taxon>
        <taxon>Tracheophyta</taxon>
        <taxon>Spermatophyta</taxon>
        <taxon>Magnoliopsida</taxon>
        <taxon>eudicotyledons</taxon>
        <taxon>Gunneridae</taxon>
        <taxon>Pentapetalae</taxon>
        <taxon>asterids</taxon>
        <taxon>lamiids</taxon>
        <taxon>Lamiales</taxon>
        <taxon>Lamiaceae</taxon>
        <taxon>Nepetoideae</taxon>
        <taxon>Mentheae</taxon>
        <taxon>Salviinae</taxon>
        <taxon>Salvia</taxon>
        <taxon>Salvia incertae sedis</taxon>
    </lineage>
</organism>
<accession>V9P589</accession>
<protein>
    <submittedName>
        <fullName evidence="1">Uncharacterized protein</fullName>
    </submittedName>
</protein>